<gene>
    <name evidence="1" type="ORF">H9635_09300</name>
</gene>
<dbReference type="Proteomes" id="UP000619101">
    <property type="component" value="Unassembled WGS sequence"/>
</dbReference>
<protein>
    <submittedName>
        <fullName evidence="1">Uncharacterized protein</fullName>
    </submittedName>
</protein>
<reference evidence="1 2" key="1">
    <citation type="submission" date="2020-08" db="EMBL/GenBank/DDBJ databases">
        <title>A Genomic Blueprint of the Chicken Gut Microbiome.</title>
        <authorList>
            <person name="Gilroy R."/>
            <person name="Ravi A."/>
            <person name="Getino M."/>
            <person name="Pursley I."/>
            <person name="Horton D.L."/>
            <person name="Alikhan N.-F."/>
            <person name="Baker D."/>
            <person name="Gharbi K."/>
            <person name="Hall N."/>
            <person name="Watson M."/>
            <person name="Adriaenssens E.M."/>
            <person name="Foster-Nyarko E."/>
            <person name="Jarju S."/>
            <person name="Secka A."/>
            <person name="Antonio M."/>
            <person name="Oren A."/>
            <person name="Chaudhuri R."/>
            <person name="La Ragione R.M."/>
            <person name="Hildebrand F."/>
            <person name="Pallen M.J."/>
        </authorList>
    </citation>
    <scope>NUCLEOTIDE SEQUENCE [LARGE SCALE GENOMIC DNA]</scope>
    <source>
        <strain evidence="1 2">A46</strain>
    </source>
</reference>
<name>A0ABR8XYM7_9BACL</name>
<proteinExistence type="predicted"/>
<comment type="caution">
    <text evidence="1">The sequence shown here is derived from an EMBL/GenBank/DDBJ whole genome shotgun (WGS) entry which is preliminary data.</text>
</comment>
<accession>A0ABR8XYM7</accession>
<keyword evidence="2" id="KW-1185">Reference proteome</keyword>
<sequence>MLFIYIASYRVSVTPEEMVVQYKERWDVELPVPNEIIGVWSTKYPARGDGEWVNELRYDLVVNPEQLRDFEEVTDENLIAANRLVNNFINRVQNMYKIQQDEAFKNVIAAYTTNLKPGDYYFHRSENGDFDTFTAIYQKEENRILLFEWHQ</sequence>
<evidence type="ECO:0000313" key="1">
    <source>
        <dbReference type="EMBL" id="MBD8036939.1"/>
    </source>
</evidence>
<organism evidence="1 2">
    <name type="scientific">Solibacillus faecavium</name>
    <dbReference type="NCBI Taxonomy" id="2762221"/>
    <lineage>
        <taxon>Bacteria</taxon>
        <taxon>Bacillati</taxon>
        <taxon>Bacillota</taxon>
        <taxon>Bacilli</taxon>
        <taxon>Bacillales</taxon>
        <taxon>Caryophanaceae</taxon>
        <taxon>Solibacillus</taxon>
    </lineage>
</organism>
<evidence type="ECO:0000313" key="2">
    <source>
        <dbReference type="Proteomes" id="UP000619101"/>
    </source>
</evidence>
<dbReference type="EMBL" id="JACSPZ010000004">
    <property type="protein sequence ID" value="MBD8036939.1"/>
    <property type="molecule type" value="Genomic_DNA"/>
</dbReference>